<evidence type="ECO:0000313" key="2">
    <source>
        <dbReference type="Proteomes" id="UP000283745"/>
    </source>
</evidence>
<sequence>MNSRRFVKTVLVGTVTLLVIAGGLTALIDPFFHFHKPLKNLEYPLNRGSERYLNDGIIRHFDYDAAIAGTSMMQNFKTSQFDELFGTKSIKVTLTGENYWSIDQEVRKIFDVNPDVKYIFRCLDYNMVLKNKTDYNYDNVPTYLYDDNPFNDVQYIFNKDVLLDDTLEVIKYNLQGGKSTDMDTYSEWGSLYPSGRKAVLSNYRIPQKKAEVQKEFSEKDAQNVRKNVEENVLDMVKAHPDTTFYFYTPPYSVVWWYARQCSGNLLRYFEAEKLQAEMLLKYDNVKLYSFADMFDLTQNLDNYKDDKHYNAEISEKIIDWIYEGTGLITKENYEERINKMEDFYLNQVSESSFSE</sequence>
<accession>A0A414JC19</accession>
<dbReference type="RefSeq" id="WP_118049416.1">
    <property type="nucleotide sequence ID" value="NZ_CABJFK010000001.1"/>
</dbReference>
<reference evidence="1 2" key="1">
    <citation type="submission" date="2018-08" db="EMBL/GenBank/DDBJ databases">
        <title>A genome reference for cultivated species of the human gut microbiota.</title>
        <authorList>
            <person name="Zou Y."/>
            <person name="Xue W."/>
            <person name="Luo G."/>
        </authorList>
    </citation>
    <scope>NUCLEOTIDE SEQUENCE [LARGE SCALE GENOMIC DNA]</scope>
    <source>
        <strain evidence="1 2">AM28-23</strain>
    </source>
</reference>
<proteinExistence type="predicted"/>
<dbReference type="EMBL" id="QSKF01000001">
    <property type="protein sequence ID" value="RHE42071.1"/>
    <property type="molecule type" value="Genomic_DNA"/>
</dbReference>
<dbReference type="AlphaFoldDB" id="A0A414JC19"/>
<name>A0A414JC19_9FIRM</name>
<protein>
    <submittedName>
        <fullName evidence="1">Uncharacterized protein</fullName>
    </submittedName>
</protein>
<gene>
    <name evidence="1" type="ORF">DW740_01870</name>
</gene>
<evidence type="ECO:0000313" key="1">
    <source>
        <dbReference type="EMBL" id="RHE42071.1"/>
    </source>
</evidence>
<organism evidence="1 2">
    <name type="scientific">Blautia obeum</name>
    <dbReference type="NCBI Taxonomy" id="40520"/>
    <lineage>
        <taxon>Bacteria</taxon>
        <taxon>Bacillati</taxon>
        <taxon>Bacillota</taxon>
        <taxon>Clostridia</taxon>
        <taxon>Lachnospirales</taxon>
        <taxon>Lachnospiraceae</taxon>
        <taxon>Blautia</taxon>
    </lineage>
</organism>
<comment type="caution">
    <text evidence="1">The sequence shown here is derived from an EMBL/GenBank/DDBJ whole genome shotgun (WGS) entry which is preliminary data.</text>
</comment>
<dbReference type="Proteomes" id="UP000283745">
    <property type="component" value="Unassembled WGS sequence"/>
</dbReference>